<dbReference type="GO" id="GO:0046872">
    <property type="term" value="F:metal ion binding"/>
    <property type="evidence" value="ECO:0007669"/>
    <property type="project" value="InterPro"/>
</dbReference>
<sequence length="456" mass="49421">MSPGPDLTLMNSQFTHSETDAANLLIAGASTRAAAASALRAGMRPVCVDQFGDQDLHALARVIPRTSAPNDWLHELAALEPMEWIFTGAVENQSELIAQISAQHTLRGCDPDCLSRVRDPFFLQTLLSDNSIRMSPCLPVEAKPADAKNWLLKPLESAAGQGIHFVGERPGENAPAGYCYLQRYQSGAPLSALFIAFPEAVVLVGMALQFCGNPTLGAAAFQFCGGVTISPVPDGLRSDLEELGTTVARGSGIQGLFGCDLIGSPDDEEPLWLTEVNPRYTGLTELFELQSQVPLLGWHLKACRSFADPAAEPDTAGELKTQLERAFREPFQQISKGILYAQRDRTAPEIRFSGIPDDCYAIPESADLPYPGTLIPRGTPFCSVYGTGKNPRESLQVLARRVNKYQQLLAAGELPEESGDNPHTSPGTVKEPENLFFSRFFSSVPGRLSFLEESPD</sequence>
<protein>
    <submittedName>
        <fullName evidence="3">ATP-grasp domain protein</fullName>
    </submittedName>
</protein>
<dbReference type="Gene3D" id="3.30.470.20">
    <property type="entry name" value="ATP-grasp fold, B domain"/>
    <property type="match status" value="1"/>
</dbReference>
<gene>
    <name evidence="3" type="ORF">HG66A1_10640</name>
</gene>
<reference evidence="3 4" key="1">
    <citation type="submission" date="2019-02" db="EMBL/GenBank/DDBJ databases">
        <title>Deep-cultivation of Planctomycetes and their phenomic and genomic characterization uncovers novel biology.</title>
        <authorList>
            <person name="Wiegand S."/>
            <person name="Jogler M."/>
            <person name="Boedeker C."/>
            <person name="Pinto D."/>
            <person name="Vollmers J."/>
            <person name="Rivas-Marin E."/>
            <person name="Kohn T."/>
            <person name="Peeters S.H."/>
            <person name="Heuer A."/>
            <person name="Rast P."/>
            <person name="Oberbeckmann S."/>
            <person name="Bunk B."/>
            <person name="Jeske O."/>
            <person name="Meyerdierks A."/>
            <person name="Storesund J.E."/>
            <person name="Kallscheuer N."/>
            <person name="Luecker S."/>
            <person name="Lage O.M."/>
            <person name="Pohl T."/>
            <person name="Merkel B.J."/>
            <person name="Hornburger P."/>
            <person name="Mueller R.-W."/>
            <person name="Bruemmer F."/>
            <person name="Labrenz M."/>
            <person name="Spormann A.M."/>
            <person name="Op den Camp H."/>
            <person name="Overmann J."/>
            <person name="Amann R."/>
            <person name="Jetten M.S.M."/>
            <person name="Mascher T."/>
            <person name="Medema M.H."/>
            <person name="Devos D.P."/>
            <person name="Kaster A.-K."/>
            <person name="Ovreas L."/>
            <person name="Rohde M."/>
            <person name="Galperin M.Y."/>
            <person name="Jogler C."/>
        </authorList>
    </citation>
    <scope>NUCLEOTIDE SEQUENCE [LARGE SCALE GENOMIC DNA]</scope>
    <source>
        <strain evidence="3 4">HG66A1</strain>
    </source>
</reference>
<feature type="domain" description="ATP-grasp fold PylC-type" evidence="2">
    <location>
        <begin position="127"/>
        <end position="282"/>
    </location>
</feature>
<evidence type="ECO:0000256" key="1">
    <source>
        <dbReference type="SAM" id="MobiDB-lite"/>
    </source>
</evidence>
<proteinExistence type="predicted"/>
<dbReference type="GO" id="GO:0005524">
    <property type="term" value="F:ATP binding"/>
    <property type="evidence" value="ECO:0007669"/>
    <property type="project" value="InterPro"/>
</dbReference>
<evidence type="ECO:0000259" key="2">
    <source>
        <dbReference type="Pfam" id="PF02655"/>
    </source>
</evidence>
<dbReference type="Proteomes" id="UP000320421">
    <property type="component" value="Chromosome"/>
</dbReference>
<dbReference type="Pfam" id="PF02655">
    <property type="entry name" value="ATP-grasp_3"/>
    <property type="match status" value="1"/>
</dbReference>
<evidence type="ECO:0000313" key="3">
    <source>
        <dbReference type="EMBL" id="QDT19299.1"/>
    </source>
</evidence>
<dbReference type="OrthoDB" id="1804072at2"/>
<dbReference type="InterPro" id="IPR003806">
    <property type="entry name" value="ATP-grasp_PylC-type"/>
</dbReference>
<evidence type="ECO:0000313" key="4">
    <source>
        <dbReference type="Proteomes" id="UP000320421"/>
    </source>
</evidence>
<dbReference type="AlphaFoldDB" id="A0A517PIV1"/>
<organism evidence="3 4">
    <name type="scientific">Gimesia chilikensis</name>
    <dbReference type="NCBI Taxonomy" id="2605989"/>
    <lineage>
        <taxon>Bacteria</taxon>
        <taxon>Pseudomonadati</taxon>
        <taxon>Planctomycetota</taxon>
        <taxon>Planctomycetia</taxon>
        <taxon>Planctomycetales</taxon>
        <taxon>Planctomycetaceae</taxon>
        <taxon>Gimesia</taxon>
    </lineage>
</organism>
<keyword evidence="4" id="KW-1185">Reference proteome</keyword>
<dbReference type="EMBL" id="CP036266">
    <property type="protein sequence ID" value="QDT19299.1"/>
    <property type="molecule type" value="Genomic_DNA"/>
</dbReference>
<accession>A0A517PIV1</accession>
<feature type="region of interest" description="Disordered" evidence="1">
    <location>
        <begin position="411"/>
        <end position="432"/>
    </location>
</feature>
<name>A0A517PIV1_9PLAN</name>
<dbReference type="SUPFAM" id="SSF56059">
    <property type="entry name" value="Glutathione synthetase ATP-binding domain-like"/>
    <property type="match status" value="1"/>
</dbReference>